<evidence type="ECO:0000313" key="3">
    <source>
        <dbReference type="EMBL" id="NED96528.1"/>
    </source>
</evidence>
<dbReference type="Proteomes" id="UP000469185">
    <property type="component" value="Unassembled WGS sequence"/>
</dbReference>
<dbReference type="EMBL" id="JAAGOB010000007">
    <property type="protein sequence ID" value="NED96528.1"/>
    <property type="molecule type" value="Genomic_DNA"/>
</dbReference>
<dbReference type="GO" id="GO:0003677">
    <property type="term" value="F:DNA binding"/>
    <property type="evidence" value="ECO:0007669"/>
    <property type="project" value="UniProtKB-UniRule"/>
</dbReference>
<dbReference type="SUPFAM" id="SSF89447">
    <property type="entry name" value="AbrB/MazE/MraZ-like"/>
    <property type="match status" value="1"/>
</dbReference>
<evidence type="ECO:0000259" key="2">
    <source>
        <dbReference type="PROSITE" id="PS51740"/>
    </source>
</evidence>
<dbReference type="NCBIfam" id="TIGR01439">
    <property type="entry name" value="lp_hng_hel_AbrB"/>
    <property type="match status" value="1"/>
</dbReference>
<dbReference type="SMART" id="SM00966">
    <property type="entry name" value="SpoVT_AbrB"/>
    <property type="match status" value="1"/>
</dbReference>
<proteinExistence type="predicted"/>
<dbReference type="InterPro" id="IPR037914">
    <property type="entry name" value="SpoVT-AbrB_sf"/>
</dbReference>
<reference evidence="3 4" key="1">
    <citation type="submission" date="2020-02" db="EMBL/GenBank/DDBJ databases">
        <authorList>
            <person name="Li X.-J."/>
            <person name="Feng X.-M."/>
        </authorList>
    </citation>
    <scope>NUCLEOTIDE SEQUENCE [LARGE SCALE GENOMIC DNA]</scope>
    <source>
        <strain evidence="3 4">CGMCC 4.7225</strain>
    </source>
</reference>
<dbReference type="RefSeq" id="WP_163819312.1">
    <property type="nucleotide sequence ID" value="NZ_JAAGOB010000007.1"/>
</dbReference>
<evidence type="ECO:0000256" key="1">
    <source>
        <dbReference type="PROSITE-ProRule" id="PRU01076"/>
    </source>
</evidence>
<accession>A0A6N9YNV9</accession>
<dbReference type="InterPro" id="IPR007159">
    <property type="entry name" value="SpoVT-AbrB_dom"/>
</dbReference>
<keyword evidence="4" id="KW-1185">Reference proteome</keyword>
<dbReference type="AlphaFoldDB" id="A0A6N9YNV9"/>
<organism evidence="3 4">
    <name type="scientific">Phytoactinopolyspora alkaliphila</name>
    <dbReference type="NCBI Taxonomy" id="1783498"/>
    <lineage>
        <taxon>Bacteria</taxon>
        <taxon>Bacillati</taxon>
        <taxon>Actinomycetota</taxon>
        <taxon>Actinomycetes</taxon>
        <taxon>Jiangellales</taxon>
        <taxon>Jiangellaceae</taxon>
        <taxon>Phytoactinopolyspora</taxon>
    </lineage>
</organism>
<dbReference type="PROSITE" id="PS51740">
    <property type="entry name" value="SPOVT_ABRB"/>
    <property type="match status" value="1"/>
</dbReference>
<comment type="caution">
    <text evidence="3">The sequence shown here is derived from an EMBL/GenBank/DDBJ whole genome shotgun (WGS) entry which is preliminary data.</text>
</comment>
<sequence>MSAYTLKLSSNGQVSIPAAVRRRWNATHVLVIDKGDRIIVRPVPDDPIESVIGKYAGGESSDELRRIARAEEAEREHAR</sequence>
<gene>
    <name evidence="3" type="ORF">G1H11_14555</name>
</gene>
<dbReference type="Pfam" id="PF04014">
    <property type="entry name" value="MazE_antitoxin"/>
    <property type="match status" value="1"/>
</dbReference>
<evidence type="ECO:0000313" key="4">
    <source>
        <dbReference type="Proteomes" id="UP000469185"/>
    </source>
</evidence>
<feature type="domain" description="SpoVT-AbrB" evidence="2">
    <location>
        <begin position="3"/>
        <end position="45"/>
    </location>
</feature>
<keyword evidence="1 3" id="KW-0238">DNA-binding</keyword>
<name>A0A6N9YNV9_9ACTN</name>
<protein>
    <submittedName>
        <fullName evidence="3">AbrB/MazE/SpoVT family DNA-binding domain-containing protein</fullName>
    </submittedName>
</protein>